<keyword evidence="2" id="KW-1185">Reference proteome</keyword>
<gene>
    <name evidence="1" type="ORF">PPACK8108_LOCUS1028</name>
</gene>
<accession>A0AAV0AIV7</accession>
<sequence>MINLPAKINLSLTLKLASNKIESFSSKDEIKWSDLEPSNDLIEVKEDELKLIETEYLPKLRLSFISLYNKLGLQDLSSLQPLYVLNHSAHSVIPISELIIATTRCLREMLRNRSLEQISPTRQVPVLKIILVAQEIKTLRGLWLELLAIYKSHADGFPKGMRYQSLNSKDRFLSMHIHEQLIESTNQAICRMNCYEENQSTGRESQVKFCTYHYGCHAVIKPQCEYGWLAGQLANRLETLSHLIDETSDDLFCANNFTANLSLTILKNLDILKDQISYFKESFFEPNQSNSTVFSLKNSNNSKEVFLELSQVITEQILNLQVALKLSIYDVGNSLNSIKNFALSKSQITWAEEDVYKIHHYWLTLLRCVEGLLLRPKLIFKEGAQTVLSLEIGWLLEQCFKSICQADQHLTSYSHSHFLEDFDSLESKLSLKLRLINIFTNQSTAINFEDIAEELEEFNIQEDLSCQSQFLKAWYKLLALFKLFINKATCKDRKKLNIHSLLNKHQSILLIQELNRWSYN</sequence>
<evidence type="ECO:0000313" key="2">
    <source>
        <dbReference type="Proteomes" id="UP001153365"/>
    </source>
</evidence>
<protein>
    <submittedName>
        <fullName evidence="1">Expressed protein</fullName>
    </submittedName>
</protein>
<dbReference type="EMBL" id="CALTRL010000143">
    <property type="protein sequence ID" value="CAH7666677.1"/>
    <property type="molecule type" value="Genomic_DNA"/>
</dbReference>
<dbReference type="Proteomes" id="UP001153365">
    <property type="component" value="Unassembled WGS sequence"/>
</dbReference>
<reference evidence="1" key="1">
    <citation type="submission" date="2022-06" db="EMBL/GenBank/DDBJ databases">
        <authorList>
            <consortium name="SYNGENTA / RWTH Aachen University"/>
        </authorList>
    </citation>
    <scope>NUCLEOTIDE SEQUENCE</scope>
</reference>
<dbReference type="AlphaFoldDB" id="A0AAV0AIV7"/>
<organism evidence="1 2">
    <name type="scientific">Phakopsora pachyrhizi</name>
    <name type="common">Asian soybean rust disease fungus</name>
    <dbReference type="NCBI Taxonomy" id="170000"/>
    <lineage>
        <taxon>Eukaryota</taxon>
        <taxon>Fungi</taxon>
        <taxon>Dikarya</taxon>
        <taxon>Basidiomycota</taxon>
        <taxon>Pucciniomycotina</taxon>
        <taxon>Pucciniomycetes</taxon>
        <taxon>Pucciniales</taxon>
        <taxon>Phakopsoraceae</taxon>
        <taxon>Phakopsora</taxon>
    </lineage>
</organism>
<comment type="caution">
    <text evidence="1">The sequence shown here is derived from an EMBL/GenBank/DDBJ whole genome shotgun (WGS) entry which is preliminary data.</text>
</comment>
<evidence type="ECO:0000313" key="1">
    <source>
        <dbReference type="EMBL" id="CAH7666677.1"/>
    </source>
</evidence>
<feature type="non-terminal residue" evidence="1">
    <location>
        <position position="520"/>
    </location>
</feature>
<proteinExistence type="predicted"/>
<name>A0AAV0AIV7_PHAPC</name>